<dbReference type="AlphaFoldDB" id="A0AAP0BJY1"/>
<feature type="compositionally biased region" description="Basic and acidic residues" evidence="1">
    <location>
        <begin position="87"/>
        <end position="103"/>
    </location>
</feature>
<comment type="caution">
    <text evidence="2">The sequence shown here is derived from an EMBL/GenBank/DDBJ whole genome shotgun (WGS) entry which is preliminary data.</text>
</comment>
<proteinExistence type="predicted"/>
<protein>
    <submittedName>
        <fullName evidence="2">Uncharacterized protein</fullName>
    </submittedName>
</protein>
<reference evidence="2 3" key="1">
    <citation type="journal article" date="2022" name="Nat. Plants">
        <title>Genomes of leafy and leafless Platanthera orchids illuminate the evolution of mycoheterotrophy.</title>
        <authorList>
            <person name="Li M.H."/>
            <person name="Liu K.W."/>
            <person name="Li Z."/>
            <person name="Lu H.C."/>
            <person name="Ye Q.L."/>
            <person name="Zhang D."/>
            <person name="Wang J.Y."/>
            <person name="Li Y.F."/>
            <person name="Zhong Z.M."/>
            <person name="Liu X."/>
            <person name="Yu X."/>
            <person name="Liu D.K."/>
            <person name="Tu X.D."/>
            <person name="Liu B."/>
            <person name="Hao Y."/>
            <person name="Liao X.Y."/>
            <person name="Jiang Y.T."/>
            <person name="Sun W.H."/>
            <person name="Chen J."/>
            <person name="Chen Y.Q."/>
            <person name="Ai Y."/>
            <person name="Zhai J.W."/>
            <person name="Wu S.S."/>
            <person name="Zhou Z."/>
            <person name="Hsiao Y.Y."/>
            <person name="Wu W.L."/>
            <person name="Chen Y.Y."/>
            <person name="Lin Y.F."/>
            <person name="Hsu J.L."/>
            <person name="Li C.Y."/>
            <person name="Wang Z.W."/>
            <person name="Zhao X."/>
            <person name="Zhong W.Y."/>
            <person name="Ma X.K."/>
            <person name="Ma L."/>
            <person name="Huang J."/>
            <person name="Chen G.Z."/>
            <person name="Huang M.Z."/>
            <person name="Huang L."/>
            <person name="Peng D.H."/>
            <person name="Luo Y.B."/>
            <person name="Zou S.Q."/>
            <person name="Chen S.P."/>
            <person name="Lan S."/>
            <person name="Tsai W.C."/>
            <person name="Van de Peer Y."/>
            <person name="Liu Z.J."/>
        </authorList>
    </citation>
    <scope>NUCLEOTIDE SEQUENCE [LARGE SCALE GENOMIC DNA]</scope>
    <source>
        <strain evidence="2">Lor287</strain>
    </source>
</reference>
<feature type="region of interest" description="Disordered" evidence="1">
    <location>
        <begin position="1"/>
        <end position="103"/>
    </location>
</feature>
<evidence type="ECO:0000256" key="1">
    <source>
        <dbReference type="SAM" id="MobiDB-lite"/>
    </source>
</evidence>
<dbReference type="Proteomes" id="UP001418222">
    <property type="component" value="Unassembled WGS sequence"/>
</dbReference>
<dbReference type="EMBL" id="JBBWWQ010000008">
    <property type="protein sequence ID" value="KAK8941033.1"/>
    <property type="molecule type" value="Genomic_DNA"/>
</dbReference>
<organism evidence="2 3">
    <name type="scientific">Platanthera zijinensis</name>
    <dbReference type="NCBI Taxonomy" id="2320716"/>
    <lineage>
        <taxon>Eukaryota</taxon>
        <taxon>Viridiplantae</taxon>
        <taxon>Streptophyta</taxon>
        <taxon>Embryophyta</taxon>
        <taxon>Tracheophyta</taxon>
        <taxon>Spermatophyta</taxon>
        <taxon>Magnoliopsida</taxon>
        <taxon>Liliopsida</taxon>
        <taxon>Asparagales</taxon>
        <taxon>Orchidaceae</taxon>
        <taxon>Orchidoideae</taxon>
        <taxon>Orchideae</taxon>
        <taxon>Orchidinae</taxon>
        <taxon>Platanthera</taxon>
    </lineage>
</organism>
<accession>A0AAP0BJY1</accession>
<name>A0AAP0BJY1_9ASPA</name>
<gene>
    <name evidence="2" type="ORF">KSP39_PZI010272</name>
</gene>
<keyword evidence="3" id="KW-1185">Reference proteome</keyword>
<sequence length="133" mass="14525">MSLKAKHGGNPNSDGVVTDDGVSPKKLQQAGCRKTRHSGGGAGSPPSTQWRRSPPKLRWQPFSKDSNGAPSPRSATRDRGGGPPSARGRERERERPKIRERERGRLVEIGCKGRGKRLARVLLGLGSFYIFNI</sequence>
<evidence type="ECO:0000313" key="3">
    <source>
        <dbReference type="Proteomes" id="UP001418222"/>
    </source>
</evidence>
<evidence type="ECO:0000313" key="2">
    <source>
        <dbReference type="EMBL" id="KAK8941033.1"/>
    </source>
</evidence>